<proteinExistence type="predicted"/>
<dbReference type="AlphaFoldDB" id="A0A2A2LVX0"/>
<keyword evidence="4" id="KW-1185">Reference proteome</keyword>
<feature type="chain" id="PRO_5012923323" evidence="2">
    <location>
        <begin position="21"/>
        <end position="210"/>
    </location>
</feature>
<dbReference type="EMBL" id="LIAE01006382">
    <property type="protein sequence ID" value="PAV90330.1"/>
    <property type="molecule type" value="Genomic_DNA"/>
</dbReference>
<keyword evidence="2" id="KW-0732">Signal</keyword>
<protein>
    <submittedName>
        <fullName evidence="3">Uncharacterized protein</fullName>
    </submittedName>
</protein>
<evidence type="ECO:0000313" key="3">
    <source>
        <dbReference type="EMBL" id="PAV90330.1"/>
    </source>
</evidence>
<evidence type="ECO:0000256" key="2">
    <source>
        <dbReference type="SAM" id="SignalP"/>
    </source>
</evidence>
<sequence length="210" mass="23366">MPSMSMSISIFLMVIREMMTVTTPPPAEAIIVATADLHTGVPSQRDAQMPPTRWTQLQPAESMTPIRLKMPSLAQTQWPDTAWTRVMKNEMKQCDLSLGLSEMLLANEKKKADFIEIGSVVAFWVEEEIANPNEWIRPFCVGTESQTEACYPKIGCFTSKNHVDHIFDHDIDLVLSRDSATLQQTEPTGHGEDREAAGGHPDSIVLSGRV</sequence>
<organism evidence="3 4">
    <name type="scientific">Diploscapter pachys</name>
    <dbReference type="NCBI Taxonomy" id="2018661"/>
    <lineage>
        <taxon>Eukaryota</taxon>
        <taxon>Metazoa</taxon>
        <taxon>Ecdysozoa</taxon>
        <taxon>Nematoda</taxon>
        <taxon>Chromadorea</taxon>
        <taxon>Rhabditida</taxon>
        <taxon>Rhabditina</taxon>
        <taxon>Rhabditomorpha</taxon>
        <taxon>Rhabditoidea</taxon>
        <taxon>Rhabditidae</taxon>
        <taxon>Diploscapter</taxon>
    </lineage>
</organism>
<comment type="caution">
    <text evidence="3">The sequence shown here is derived from an EMBL/GenBank/DDBJ whole genome shotgun (WGS) entry which is preliminary data.</text>
</comment>
<accession>A0A2A2LVX0</accession>
<name>A0A2A2LVX0_9BILA</name>
<gene>
    <name evidence="3" type="ORF">WR25_25158</name>
</gene>
<dbReference type="Proteomes" id="UP000218231">
    <property type="component" value="Unassembled WGS sequence"/>
</dbReference>
<evidence type="ECO:0000313" key="4">
    <source>
        <dbReference type="Proteomes" id="UP000218231"/>
    </source>
</evidence>
<feature type="signal peptide" evidence="2">
    <location>
        <begin position="1"/>
        <end position="20"/>
    </location>
</feature>
<evidence type="ECO:0000256" key="1">
    <source>
        <dbReference type="SAM" id="MobiDB-lite"/>
    </source>
</evidence>
<reference evidence="3 4" key="1">
    <citation type="journal article" date="2017" name="Curr. Biol.">
        <title>Genome architecture and evolution of a unichromosomal asexual nematode.</title>
        <authorList>
            <person name="Fradin H."/>
            <person name="Zegar C."/>
            <person name="Gutwein M."/>
            <person name="Lucas J."/>
            <person name="Kovtun M."/>
            <person name="Corcoran D."/>
            <person name="Baugh L.R."/>
            <person name="Kiontke K."/>
            <person name="Gunsalus K."/>
            <person name="Fitch D.H."/>
            <person name="Piano F."/>
        </authorList>
    </citation>
    <scope>NUCLEOTIDE SEQUENCE [LARGE SCALE GENOMIC DNA]</scope>
    <source>
        <strain evidence="3">PF1309</strain>
    </source>
</reference>
<feature type="region of interest" description="Disordered" evidence="1">
    <location>
        <begin position="182"/>
        <end position="210"/>
    </location>
</feature>